<dbReference type="Gene3D" id="1.10.10.60">
    <property type="entry name" value="Homeodomain-like"/>
    <property type="match status" value="2"/>
</dbReference>
<evidence type="ECO:0000313" key="12">
    <source>
        <dbReference type="Proteomes" id="UP001280121"/>
    </source>
</evidence>
<dbReference type="GO" id="GO:0048235">
    <property type="term" value="P:pollen sperm cell differentiation"/>
    <property type="evidence" value="ECO:0007669"/>
    <property type="project" value="UniProtKB-ARBA"/>
</dbReference>
<evidence type="ECO:0000256" key="6">
    <source>
        <dbReference type="ARBA" id="ARBA00023163"/>
    </source>
</evidence>
<organism evidence="11 12">
    <name type="scientific">Dipteronia dyeriana</name>
    <dbReference type="NCBI Taxonomy" id="168575"/>
    <lineage>
        <taxon>Eukaryota</taxon>
        <taxon>Viridiplantae</taxon>
        <taxon>Streptophyta</taxon>
        <taxon>Embryophyta</taxon>
        <taxon>Tracheophyta</taxon>
        <taxon>Spermatophyta</taxon>
        <taxon>Magnoliopsida</taxon>
        <taxon>eudicotyledons</taxon>
        <taxon>Gunneridae</taxon>
        <taxon>Pentapetalae</taxon>
        <taxon>rosids</taxon>
        <taxon>malvids</taxon>
        <taxon>Sapindales</taxon>
        <taxon>Sapindaceae</taxon>
        <taxon>Hippocastanoideae</taxon>
        <taxon>Acereae</taxon>
        <taxon>Dipteronia</taxon>
    </lineage>
</organism>
<keyword evidence="5" id="KW-0010">Activator</keyword>
<dbReference type="GO" id="GO:0003824">
    <property type="term" value="F:catalytic activity"/>
    <property type="evidence" value="ECO:0007669"/>
    <property type="project" value="InterPro"/>
</dbReference>
<feature type="compositionally biased region" description="Basic residues" evidence="8">
    <location>
        <begin position="158"/>
        <end position="173"/>
    </location>
</feature>
<protein>
    <submittedName>
        <fullName evidence="11">Uncharacterized protein</fullName>
    </submittedName>
</protein>
<feature type="region of interest" description="Disordered" evidence="8">
    <location>
        <begin position="321"/>
        <end position="352"/>
    </location>
</feature>
<evidence type="ECO:0000256" key="2">
    <source>
        <dbReference type="ARBA" id="ARBA00022737"/>
    </source>
</evidence>
<feature type="compositionally biased region" description="Pro residues" evidence="8">
    <location>
        <begin position="521"/>
        <end position="531"/>
    </location>
</feature>
<evidence type="ECO:0000256" key="1">
    <source>
        <dbReference type="ARBA" id="ARBA00004123"/>
    </source>
</evidence>
<evidence type="ECO:0000256" key="7">
    <source>
        <dbReference type="ARBA" id="ARBA00023242"/>
    </source>
</evidence>
<dbReference type="PANTHER" id="PTHR47995">
    <property type="entry name" value="TRANSCRIPTION FACTOR MYB33-RELATED"/>
    <property type="match status" value="1"/>
</dbReference>
<keyword evidence="4" id="KW-0238">DNA-binding</keyword>
<dbReference type="GO" id="GO:0090406">
    <property type="term" value="C:pollen tube"/>
    <property type="evidence" value="ECO:0007669"/>
    <property type="project" value="UniProtKB-ARBA"/>
</dbReference>
<comment type="caution">
    <text evidence="11">The sequence shown here is derived from an EMBL/GenBank/DDBJ whole genome shotgun (WGS) entry which is preliminary data.</text>
</comment>
<dbReference type="GO" id="GO:0080092">
    <property type="term" value="P:regulation of pollen tube growth"/>
    <property type="evidence" value="ECO:0007669"/>
    <property type="project" value="UniProtKB-ARBA"/>
</dbReference>
<dbReference type="SMART" id="SM00717">
    <property type="entry name" value="SANT"/>
    <property type="match status" value="2"/>
</dbReference>
<dbReference type="GO" id="GO:0003700">
    <property type="term" value="F:DNA-binding transcription factor activity"/>
    <property type="evidence" value="ECO:0007669"/>
    <property type="project" value="UniProtKB-ARBA"/>
</dbReference>
<accession>A0AAD9U910</accession>
<dbReference type="EMBL" id="JANJYI010000005">
    <property type="protein sequence ID" value="KAK2649677.1"/>
    <property type="molecule type" value="Genomic_DNA"/>
</dbReference>
<feature type="region of interest" description="Disordered" evidence="8">
    <location>
        <begin position="1"/>
        <end position="27"/>
    </location>
</feature>
<keyword evidence="12" id="KW-1185">Reference proteome</keyword>
<name>A0AAD9U910_9ROSI</name>
<evidence type="ECO:0000259" key="9">
    <source>
        <dbReference type="PROSITE" id="PS50090"/>
    </source>
</evidence>
<feature type="domain" description="HTH myb-type" evidence="10">
    <location>
        <begin position="78"/>
        <end position="132"/>
    </location>
</feature>
<dbReference type="PANTHER" id="PTHR47995:SF18">
    <property type="entry name" value="TRANSCRIPTION FACTOR MYB65"/>
    <property type="match status" value="1"/>
</dbReference>
<keyword evidence="7" id="KW-0539">Nucleus</keyword>
<gene>
    <name evidence="11" type="ORF">Ddye_017166</name>
</gene>
<dbReference type="PROSITE" id="PS00175">
    <property type="entry name" value="PG_MUTASE"/>
    <property type="match status" value="1"/>
</dbReference>
<dbReference type="InterPro" id="IPR017930">
    <property type="entry name" value="Myb_dom"/>
</dbReference>
<dbReference type="Proteomes" id="UP001280121">
    <property type="component" value="Unassembled WGS sequence"/>
</dbReference>
<feature type="domain" description="Myb-like" evidence="9">
    <location>
        <begin position="78"/>
        <end position="128"/>
    </location>
</feature>
<dbReference type="GO" id="GO:0045893">
    <property type="term" value="P:positive regulation of DNA-templated transcription"/>
    <property type="evidence" value="ECO:0007669"/>
    <property type="project" value="UniProtKB-ARBA"/>
</dbReference>
<comment type="subcellular location">
    <subcellularLocation>
        <location evidence="1">Nucleus</location>
    </subcellularLocation>
</comment>
<dbReference type="Pfam" id="PF00249">
    <property type="entry name" value="Myb_DNA-binding"/>
    <property type="match status" value="2"/>
</dbReference>
<reference evidence="11" key="1">
    <citation type="journal article" date="2023" name="Plant J.">
        <title>Genome sequences and population genomics provide insights into the demographic history, inbreeding, and mutation load of two 'living fossil' tree species of Dipteronia.</title>
        <authorList>
            <person name="Feng Y."/>
            <person name="Comes H.P."/>
            <person name="Chen J."/>
            <person name="Zhu S."/>
            <person name="Lu R."/>
            <person name="Zhang X."/>
            <person name="Li P."/>
            <person name="Qiu J."/>
            <person name="Olsen K.M."/>
            <person name="Qiu Y."/>
        </authorList>
    </citation>
    <scope>NUCLEOTIDE SEQUENCE</scope>
    <source>
        <strain evidence="11">KIB01</strain>
    </source>
</reference>
<evidence type="ECO:0000259" key="10">
    <source>
        <dbReference type="PROSITE" id="PS51294"/>
    </source>
</evidence>
<feature type="region of interest" description="Disordered" evidence="8">
    <location>
        <begin position="501"/>
        <end position="537"/>
    </location>
</feature>
<feature type="compositionally biased region" description="Gly residues" evidence="8">
    <location>
        <begin position="1"/>
        <end position="13"/>
    </location>
</feature>
<feature type="compositionally biased region" description="Low complexity" evidence="8">
    <location>
        <begin position="501"/>
        <end position="512"/>
    </location>
</feature>
<evidence type="ECO:0000256" key="3">
    <source>
        <dbReference type="ARBA" id="ARBA00023015"/>
    </source>
</evidence>
<dbReference type="FunFam" id="1.10.10.60:FF:000404">
    <property type="entry name" value="Transcription factor MYB97"/>
    <property type="match status" value="1"/>
</dbReference>
<dbReference type="InterPro" id="IPR001345">
    <property type="entry name" value="PG/BPGM_mutase_AS"/>
</dbReference>
<dbReference type="CDD" id="cd00167">
    <property type="entry name" value="SANT"/>
    <property type="match status" value="2"/>
</dbReference>
<feature type="domain" description="Myb-like" evidence="9">
    <location>
        <begin position="25"/>
        <end position="77"/>
    </location>
</feature>
<feature type="domain" description="HTH myb-type" evidence="10">
    <location>
        <begin position="25"/>
        <end position="77"/>
    </location>
</feature>
<dbReference type="GO" id="GO:0003677">
    <property type="term" value="F:DNA binding"/>
    <property type="evidence" value="ECO:0007669"/>
    <property type="project" value="UniProtKB-KW"/>
</dbReference>
<keyword evidence="3" id="KW-0805">Transcription regulation</keyword>
<evidence type="ECO:0000256" key="8">
    <source>
        <dbReference type="SAM" id="MobiDB-lite"/>
    </source>
</evidence>
<dbReference type="SUPFAM" id="SSF46689">
    <property type="entry name" value="Homeodomain-like"/>
    <property type="match status" value="1"/>
</dbReference>
<keyword evidence="2" id="KW-0677">Repeat</keyword>
<dbReference type="FunFam" id="1.10.10.60:FF:000001">
    <property type="entry name" value="MYB-related transcription factor"/>
    <property type="match status" value="1"/>
</dbReference>
<dbReference type="PROSITE" id="PS51294">
    <property type="entry name" value="HTH_MYB"/>
    <property type="match status" value="2"/>
</dbReference>
<evidence type="ECO:0000313" key="11">
    <source>
        <dbReference type="EMBL" id="KAK2649677.1"/>
    </source>
</evidence>
<feature type="region of interest" description="Disordered" evidence="8">
    <location>
        <begin position="156"/>
        <end position="182"/>
    </location>
</feature>
<keyword evidence="6" id="KW-0804">Transcription</keyword>
<sequence length="553" mass="60806">MVSSGGGGGGGTAMEGSKGPMGVMSQSLKKGPWTAAEDGILMEYVKRHGEGNWNAVQKNSGLMRCGKSCRLRWANHLRPNLKKGSFSSDEERIIIELHAKLGNKWARMAAQLPGRTDNEIKNYWNTRMKRRQRAGLPIYPQEVQEKAAVFHLQQQVHNPHHHHHHHHQKRHHNSSSSPSLSSLLTSSQNIATTYNPSLSLFNNFNFSSPQNHHPLHQNQANSYYANNNPNRQFKLFCNTNNMNSIGFSGSPYNHQPPSAAGLLFNQNIQTIQPNNIPFISNFKFESENFDHDHDRDMSFSSMIAGASIDPIDHFVPRHEAAELPSSQTPPRPTTPSSGSGGGGGCVMVGNNTTTSNDIDVDYKTGEPTKTASCISNSGLLDALVQESHHLSRNDQKLIYTENNLTSAAEDVADEKGKGVMSSEEEGGVELMVKNEGDANADNQWEDLSSNSQSSIAMKRSDEPLEEMNSMDDDLMSLLNNFPTSMPLPDWYQDASNNFSNASSSSITAGGSNVETTDHQPNVPPTPSPPGVASPEAHWSQFGSYSWNNMPRIC</sequence>
<proteinExistence type="predicted"/>
<dbReference type="GO" id="GO:0005634">
    <property type="term" value="C:nucleus"/>
    <property type="evidence" value="ECO:0007669"/>
    <property type="project" value="UniProtKB-SubCell"/>
</dbReference>
<dbReference type="InterPro" id="IPR009057">
    <property type="entry name" value="Homeodomain-like_sf"/>
</dbReference>
<dbReference type="AlphaFoldDB" id="A0AAD9U910"/>
<dbReference type="PROSITE" id="PS50090">
    <property type="entry name" value="MYB_LIKE"/>
    <property type="match status" value="2"/>
</dbReference>
<evidence type="ECO:0000256" key="4">
    <source>
        <dbReference type="ARBA" id="ARBA00023125"/>
    </source>
</evidence>
<dbReference type="InterPro" id="IPR001005">
    <property type="entry name" value="SANT/Myb"/>
</dbReference>
<evidence type="ECO:0000256" key="5">
    <source>
        <dbReference type="ARBA" id="ARBA00023159"/>
    </source>
</evidence>